<evidence type="ECO:0000259" key="5">
    <source>
        <dbReference type="Pfam" id="PF02872"/>
    </source>
</evidence>
<dbReference type="PROSITE" id="PS00785">
    <property type="entry name" value="5_NUCLEOTIDASE_1"/>
    <property type="match status" value="1"/>
</dbReference>
<dbReference type="GO" id="GO:0000166">
    <property type="term" value="F:nucleotide binding"/>
    <property type="evidence" value="ECO:0007669"/>
    <property type="project" value="UniProtKB-KW"/>
</dbReference>
<accession>A0A2R3QA85</accession>
<dbReference type="InterPro" id="IPR029052">
    <property type="entry name" value="Metallo-depent_PP-like"/>
</dbReference>
<reference evidence="6 7" key="1">
    <citation type="submission" date="2018-03" db="EMBL/GenBank/DDBJ databases">
        <title>Genome sequencing of Melaminivora sp.</title>
        <authorList>
            <person name="Kim S.-J."/>
            <person name="Heo J."/>
            <person name="Ahn J.-H."/>
            <person name="Kwon S.-W."/>
        </authorList>
    </citation>
    <scope>NUCLEOTIDE SEQUENCE [LARGE SCALE GENOMIC DNA]</scope>
    <source>
        <strain evidence="6 7">SC2-9</strain>
    </source>
</reference>
<dbReference type="PANTHER" id="PTHR11575:SF24">
    <property type="entry name" value="5'-NUCLEOTIDASE"/>
    <property type="match status" value="1"/>
</dbReference>
<evidence type="ECO:0000259" key="4">
    <source>
        <dbReference type="Pfam" id="PF00149"/>
    </source>
</evidence>
<evidence type="ECO:0000313" key="6">
    <source>
        <dbReference type="EMBL" id="AVO48671.1"/>
    </source>
</evidence>
<dbReference type="RefSeq" id="WP_106683151.1">
    <property type="nucleotide sequence ID" value="NZ_CP027667.1"/>
</dbReference>
<dbReference type="InterPro" id="IPR008334">
    <property type="entry name" value="5'-Nucleotdase_C"/>
</dbReference>
<dbReference type="Proteomes" id="UP000237925">
    <property type="component" value="Chromosome"/>
</dbReference>
<dbReference type="PROSITE" id="PS00786">
    <property type="entry name" value="5_NUCLEOTIDASE_2"/>
    <property type="match status" value="1"/>
</dbReference>
<feature type="signal peptide" evidence="3">
    <location>
        <begin position="1"/>
        <end position="32"/>
    </location>
</feature>
<keyword evidence="3" id="KW-0378">Hydrolase</keyword>
<dbReference type="InterPro" id="IPR006179">
    <property type="entry name" value="5_nucleotidase/apyrase"/>
</dbReference>
<feature type="domain" description="Calcineurin-like phosphoesterase" evidence="4">
    <location>
        <begin position="41"/>
        <end position="274"/>
    </location>
</feature>
<dbReference type="InterPro" id="IPR006146">
    <property type="entry name" value="5'-Nucleotdase_CS"/>
</dbReference>
<name>A0A2R3QA85_9BURK</name>
<sequence>MKIDVRAAWRRLLGPALAAVLSACGGSGPVQAPDGAAFELTVLHINDHHSHLQPRAATVQLDDGTGRRVPVAMEVGGFARVVGALDELAAAAGPNVLRLHAGDALTGTLYFERAGSAGEADAVLMDVACFDAFTLGNHEFDKGDSVLKGFLDRLAAGRCPVPVLSANTRFGAASALHESRAPGMVRPSVVLRRSGQDIGVVGVTVAYKTRVSSAPDPGTQFEDEATAVQREIDRLSARGIDKIIVLSHVGHEAERRLAERLRGVDVIVGGDSHTLLGPPAMAQAGLGTPTADYPVRTRNADGQPVCVVQAAEFSQVLGELRVRFDARGNVLDCSGTAHVLVGEAMRVDGQPPAPALAQQLAASRAAAGFLRVTRPSAAALAALAPFEARVADFARTPVAVAPEELCARRVPGGPGSIDHGRSSAACNALGHVDRHGGDIQQLVAQAYLDVARLRYGGADVALQHGGGVRTPLIGTVTAEQVIGVLPFGNTLWRLTVSGAELKGMLEDGIEAVWGPGGSSGPYPYAAGLRFAVDVGRPRGERISALQIHDPASGRWSALEDSRMYRLFVPQYTARGGDRNLTLAGVPPERRLDIGVLDADLLLDWMALQPRDTATGLPLLARLPDGRYSTQHFTDR</sequence>
<dbReference type="SUPFAM" id="SSF56300">
    <property type="entry name" value="Metallo-dependent phosphatases"/>
    <property type="match status" value="1"/>
</dbReference>
<proteinExistence type="inferred from homology"/>
<evidence type="ECO:0000313" key="7">
    <source>
        <dbReference type="Proteomes" id="UP000237925"/>
    </source>
</evidence>
<protein>
    <submittedName>
        <fullName evidence="6">Bifunctional metallophosphatase/5'-nucleotidase</fullName>
    </submittedName>
</protein>
<keyword evidence="7" id="KW-1185">Reference proteome</keyword>
<dbReference type="InterPro" id="IPR004843">
    <property type="entry name" value="Calcineurin-like_PHP"/>
</dbReference>
<dbReference type="PANTHER" id="PTHR11575">
    <property type="entry name" value="5'-NUCLEOTIDASE-RELATED"/>
    <property type="match status" value="1"/>
</dbReference>
<evidence type="ECO:0000256" key="3">
    <source>
        <dbReference type="RuleBase" id="RU362119"/>
    </source>
</evidence>
<dbReference type="Gene3D" id="3.90.780.10">
    <property type="entry name" value="5'-Nucleotidase, C-terminal domain"/>
    <property type="match status" value="1"/>
</dbReference>
<dbReference type="GO" id="GO:0009166">
    <property type="term" value="P:nucleotide catabolic process"/>
    <property type="evidence" value="ECO:0007669"/>
    <property type="project" value="InterPro"/>
</dbReference>
<dbReference type="InterPro" id="IPR036907">
    <property type="entry name" value="5'-Nucleotdase_C_sf"/>
</dbReference>
<evidence type="ECO:0000256" key="1">
    <source>
        <dbReference type="ARBA" id="ARBA00006654"/>
    </source>
</evidence>
<gene>
    <name evidence="6" type="ORF">C6568_04870</name>
</gene>
<comment type="similarity">
    <text evidence="1 3">Belongs to the 5'-nucleotidase family.</text>
</comment>
<dbReference type="AlphaFoldDB" id="A0A2R3QA85"/>
<dbReference type="KEGG" id="mela:C6568_04870"/>
<organism evidence="6 7">
    <name type="scientific">Melaminivora suipulveris</name>
    <dbReference type="NCBI Taxonomy" id="2109913"/>
    <lineage>
        <taxon>Bacteria</taxon>
        <taxon>Pseudomonadati</taxon>
        <taxon>Pseudomonadota</taxon>
        <taxon>Betaproteobacteria</taxon>
        <taxon>Burkholderiales</taxon>
        <taxon>Comamonadaceae</taxon>
        <taxon>Melaminivora</taxon>
    </lineage>
</organism>
<dbReference type="GO" id="GO:0030288">
    <property type="term" value="C:outer membrane-bounded periplasmic space"/>
    <property type="evidence" value="ECO:0007669"/>
    <property type="project" value="TreeGrafter"/>
</dbReference>
<feature type="chain" id="PRO_5015213957" evidence="3">
    <location>
        <begin position="33"/>
        <end position="635"/>
    </location>
</feature>
<dbReference type="GO" id="GO:0008253">
    <property type="term" value="F:5'-nucleotidase activity"/>
    <property type="evidence" value="ECO:0007669"/>
    <property type="project" value="TreeGrafter"/>
</dbReference>
<evidence type="ECO:0000256" key="2">
    <source>
        <dbReference type="ARBA" id="ARBA00022729"/>
    </source>
</evidence>
<dbReference type="Pfam" id="PF00149">
    <property type="entry name" value="Metallophos"/>
    <property type="match status" value="1"/>
</dbReference>
<dbReference type="PROSITE" id="PS51257">
    <property type="entry name" value="PROKAR_LIPOPROTEIN"/>
    <property type="match status" value="1"/>
</dbReference>
<feature type="domain" description="5'-Nucleotidase C-terminal" evidence="5">
    <location>
        <begin position="434"/>
        <end position="578"/>
    </location>
</feature>
<dbReference type="Gene3D" id="3.60.21.10">
    <property type="match status" value="1"/>
</dbReference>
<keyword evidence="2 3" id="KW-0732">Signal</keyword>
<dbReference type="GO" id="GO:0046872">
    <property type="term" value="F:metal ion binding"/>
    <property type="evidence" value="ECO:0007669"/>
    <property type="project" value="InterPro"/>
</dbReference>
<dbReference type="SUPFAM" id="SSF55816">
    <property type="entry name" value="5'-nucleotidase (syn. UDP-sugar hydrolase), C-terminal domain"/>
    <property type="match status" value="1"/>
</dbReference>
<dbReference type="EMBL" id="CP027667">
    <property type="protein sequence ID" value="AVO48671.1"/>
    <property type="molecule type" value="Genomic_DNA"/>
</dbReference>
<keyword evidence="3" id="KW-0547">Nucleotide-binding</keyword>
<dbReference type="OrthoDB" id="9803927at2"/>
<dbReference type="GO" id="GO:0008768">
    <property type="term" value="F:UDP-sugar diphosphatase activity"/>
    <property type="evidence" value="ECO:0007669"/>
    <property type="project" value="TreeGrafter"/>
</dbReference>
<dbReference type="PRINTS" id="PR01607">
    <property type="entry name" value="APYRASEFAMLY"/>
</dbReference>
<dbReference type="Pfam" id="PF02872">
    <property type="entry name" value="5_nucleotid_C"/>
    <property type="match status" value="1"/>
</dbReference>